<reference evidence="2" key="1">
    <citation type="submission" date="2018-06" db="EMBL/GenBank/DDBJ databases">
        <authorList>
            <person name="Zhirakovskaya E."/>
        </authorList>
    </citation>
    <scope>NUCLEOTIDE SEQUENCE</scope>
</reference>
<sequence>MIYIATVHWLDATWVDIQLDYFARYLGSSPYRVYAFLNGIEPEKYRQRIYYIDTAPIVAHTAKLNLLAAKICEDGEPEDIIYFIDGDAFPVGDIQGYVQEKLRQVPLVAVQRLENEGDPQPHPSFCATTVQFWREINGDWGQGPHWQTRDGRTRTDTGGLLWAKLREKGIDWAPMLRSNRVNPHPLWFGLYQDLIYHHGAAFRTPYCMVDIRNARQTWWKKWLMDIADSRLGTIRGGWLQNAIYSFVMKKQIQKSLQDSREIITDIRNNPGFVRRFTGQGDSGEDSAGNAGASS</sequence>
<evidence type="ECO:0000256" key="1">
    <source>
        <dbReference type="SAM" id="MobiDB-lite"/>
    </source>
</evidence>
<dbReference type="EMBL" id="UOEY01000060">
    <property type="protein sequence ID" value="VAW38440.1"/>
    <property type="molecule type" value="Genomic_DNA"/>
</dbReference>
<evidence type="ECO:0008006" key="3">
    <source>
        <dbReference type="Google" id="ProtNLM"/>
    </source>
</evidence>
<gene>
    <name evidence="2" type="ORF">MNBD_DELTA04-238</name>
</gene>
<proteinExistence type="predicted"/>
<feature type="region of interest" description="Disordered" evidence="1">
    <location>
        <begin position="274"/>
        <end position="294"/>
    </location>
</feature>
<protein>
    <recommendedName>
        <fullName evidence="3">Glycosyltransferase 2-like domain-containing protein</fullName>
    </recommendedName>
</protein>
<organism evidence="2">
    <name type="scientific">hydrothermal vent metagenome</name>
    <dbReference type="NCBI Taxonomy" id="652676"/>
    <lineage>
        <taxon>unclassified sequences</taxon>
        <taxon>metagenomes</taxon>
        <taxon>ecological metagenomes</taxon>
    </lineage>
</organism>
<dbReference type="AlphaFoldDB" id="A0A3B0VCK9"/>
<evidence type="ECO:0000313" key="2">
    <source>
        <dbReference type="EMBL" id="VAW38440.1"/>
    </source>
</evidence>
<accession>A0A3B0VCK9</accession>
<name>A0A3B0VCK9_9ZZZZ</name>